<feature type="transmembrane region" description="Helical" evidence="1">
    <location>
        <begin position="80"/>
        <end position="102"/>
    </location>
</feature>
<name>A0A8R1TMH7_ONCVO</name>
<dbReference type="EnsemblMetazoa" id="OVOC12750.1">
    <property type="protein sequence ID" value="OVOC12750.1"/>
    <property type="gene ID" value="WBGene00249559"/>
</dbReference>
<evidence type="ECO:0000256" key="1">
    <source>
        <dbReference type="SAM" id="Phobius"/>
    </source>
</evidence>
<sequence>MISFTGTLCEYRQPSKCDEAPCVHGRCILTESLDIFRCECQIGFTVISRNIHVQDALPNVAYHTVAKNHLETKAHFRIDFSFGILIVLYFFLKDMIALFVFLKIKNYDIIHEIRISHLCGQICILNIIYRDADG</sequence>
<dbReference type="Gene3D" id="2.10.25.10">
    <property type="entry name" value="Laminin"/>
    <property type="match status" value="1"/>
</dbReference>
<dbReference type="EMBL" id="CMVM020000678">
    <property type="status" value="NOT_ANNOTATED_CDS"/>
    <property type="molecule type" value="Genomic_DNA"/>
</dbReference>
<dbReference type="Proteomes" id="UP000024404">
    <property type="component" value="Unassembled WGS sequence"/>
</dbReference>
<dbReference type="AlphaFoldDB" id="A0A8R1TMH7"/>
<proteinExistence type="predicted"/>
<keyword evidence="1" id="KW-0812">Transmembrane</keyword>
<dbReference type="SUPFAM" id="SSF57196">
    <property type="entry name" value="EGF/Laminin"/>
    <property type="match status" value="1"/>
</dbReference>
<reference evidence="3" key="1">
    <citation type="submission" date="2013-10" db="EMBL/GenBank/DDBJ databases">
        <title>Genome sequencing of Onchocerca volvulus.</title>
        <authorList>
            <person name="Cotton J."/>
            <person name="Tsai J."/>
            <person name="Stanley E."/>
            <person name="Tracey A."/>
            <person name="Holroyd N."/>
            <person name="Lustigman S."/>
            <person name="Berriman M."/>
        </authorList>
    </citation>
    <scope>NUCLEOTIDE SEQUENCE</scope>
</reference>
<keyword evidence="1" id="KW-0472">Membrane</keyword>
<protein>
    <recommendedName>
        <fullName evidence="4">EGF-like domain-containing protein</fullName>
    </recommendedName>
</protein>
<reference evidence="2" key="2">
    <citation type="submission" date="2022-06" db="UniProtKB">
        <authorList>
            <consortium name="EnsemblMetazoa"/>
        </authorList>
    </citation>
    <scope>IDENTIFICATION</scope>
</reference>
<organism evidence="2 3">
    <name type="scientific">Onchocerca volvulus</name>
    <dbReference type="NCBI Taxonomy" id="6282"/>
    <lineage>
        <taxon>Eukaryota</taxon>
        <taxon>Metazoa</taxon>
        <taxon>Ecdysozoa</taxon>
        <taxon>Nematoda</taxon>
        <taxon>Chromadorea</taxon>
        <taxon>Rhabditida</taxon>
        <taxon>Spirurina</taxon>
        <taxon>Spiruromorpha</taxon>
        <taxon>Filarioidea</taxon>
        <taxon>Onchocercidae</taxon>
        <taxon>Onchocerca</taxon>
    </lineage>
</organism>
<keyword evidence="1" id="KW-1133">Transmembrane helix</keyword>
<accession>A0A8R1TMH7</accession>
<evidence type="ECO:0000313" key="3">
    <source>
        <dbReference type="Proteomes" id="UP000024404"/>
    </source>
</evidence>
<evidence type="ECO:0008006" key="4">
    <source>
        <dbReference type="Google" id="ProtNLM"/>
    </source>
</evidence>
<keyword evidence="3" id="KW-1185">Reference proteome</keyword>
<evidence type="ECO:0000313" key="2">
    <source>
        <dbReference type="EnsemblMetazoa" id="OVOC12750.1"/>
    </source>
</evidence>